<evidence type="ECO:0000313" key="8">
    <source>
        <dbReference type="Proteomes" id="UP000673394"/>
    </source>
</evidence>
<dbReference type="Pfam" id="PF12833">
    <property type="entry name" value="HTH_18"/>
    <property type="match status" value="1"/>
</dbReference>
<keyword evidence="3" id="KW-0804">Transcription</keyword>
<dbReference type="Gene3D" id="1.10.10.60">
    <property type="entry name" value="Homeodomain-like"/>
    <property type="match status" value="2"/>
</dbReference>
<feature type="domain" description="HTH araC/xylS-type" evidence="5">
    <location>
        <begin position="465"/>
        <end position="563"/>
    </location>
</feature>
<accession>A0ABS5C9M7</accession>
<proteinExistence type="predicted"/>
<dbReference type="PROSITE" id="PS01124">
    <property type="entry name" value="HTH_ARAC_FAMILY_2"/>
    <property type="match status" value="1"/>
</dbReference>
<dbReference type="InterPro" id="IPR020449">
    <property type="entry name" value="Tscrpt_reg_AraC-type_HTH"/>
</dbReference>
<evidence type="ECO:0000256" key="2">
    <source>
        <dbReference type="ARBA" id="ARBA00023125"/>
    </source>
</evidence>
<sequence>MKALIVDDERHVREAIRLLVPWQQFGIETVLEADDGTTGMAMIRAERPALVFTDMMMPVMGGDKLMEWMAEHAPESKIIVISGHDTFDFVRTALKFGGMDYILKPIDAEQLTSAVERAVSSWRSEDASRSRARGQDIELNQLKPLYTEQLLAALMKGTGSAQEFAMAMKPFGMRYGAAADGGGAGAVGGVGTAGGGTGASTSAASETMIRTAVVELSSTPPAVADKFGSSGRDLFAYAVANIVNEMLRNRGAGHAFRHHAGAEQEIVLLFWDSCVDVPGLLVECNDALFVALKARLAIGVGLPVAFPSGLTASYRQARTALMQRNLLQTGKCIHCFDAGSAVSAESALFFSPYEERVRYAVQSGSPDNIRRALQLWFDALDQRTRLTPENLLLWQREFQLAAAIWEGGRNVVEADIPYSREGSSSLPVDAGGAFQYAAWKEAFVREACEIGTRLNAVSERGSTIRDIAAHIEKFAHEDLTLQSISDKFHLSREYISRKFKQELNQNVSDFITACRINRAKILLASAHLKITQVAEMSGFQDEKYFSKVFKKLMDCTPSEFRKRQYGME</sequence>
<dbReference type="InterPro" id="IPR001789">
    <property type="entry name" value="Sig_transdc_resp-reg_receiver"/>
</dbReference>
<dbReference type="PROSITE" id="PS00041">
    <property type="entry name" value="HTH_ARAC_FAMILY_1"/>
    <property type="match status" value="1"/>
</dbReference>
<dbReference type="CDD" id="cd17536">
    <property type="entry name" value="REC_YesN-like"/>
    <property type="match status" value="1"/>
</dbReference>
<dbReference type="SMART" id="SM00448">
    <property type="entry name" value="REC"/>
    <property type="match status" value="1"/>
</dbReference>
<evidence type="ECO:0000256" key="1">
    <source>
        <dbReference type="ARBA" id="ARBA00023015"/>
    </source>
</evidence>
<dbReference type="InterPro" id="IPR018060">
    <property type="entry name" value="HTH_AraC"/>
</dbReference>
<comment type="caution">
    <text evidence="7">The sequence shown here is derived from an EMBL/GenBank/DDBJ whole genome shotgun (WGS) entry which is preliminary data.</text>
</comment>
<dbReference type="PANTHER" id="PTHR43280:SF2">
    <property type="entry name" value="HTH-TYPE TRANSCRIPTIONAL REGULATOR EXSA"/>
    <property type="match status" value="1"/>
</dbReference>
<keyword evidence="4" id="KW-0597">Phosphoprotein</keyword>
<dbReference type="InterPro" id="IPR011006">
    <property type="entry name" value="CheY-like_superfamily"/>
</dbReference>
<dbReference type="PROSITE" id="PS50110">
    <property type="entry name" value="RESPONSE_REGULATORY"/>
    <property type="match status" value="1"/>
</dbReference>
<dbReference type="RefSeq" id="WP_210657090.1">
    <property type="nucleotide sequence ID" value="NZ_JAGKSP010000002.1"/>
</dbReference>
<protein>
    <submittedName>
        <fullName evidence="7">Response regulator</fullName>
    </submittedName>
</protein>
<dbReference type="EMBL" id="JAGKSP010000002">
    <property type="protein sequence ID" value="MBP3962702.1"/>
    <property type="molecule type" value="Genomic_DNA"/>
</dbReference>
<dbReference type="Gene3D" id="3.40.50.2300">
    <property type="match status" value="1"/>
</dbReference>
<dbReference type="PRINTS" id="PR00032">
    <property type="entry name" value="HTHARAC"/>
</dbReference>
<keyword evidence="1" id="KW-0805">Transcription regulation</keyword>
<keyword evidence="8" id="KW-1185">Reference proteome</keyword>
<name>A0ABS5C9M7_9BACL</name>
<evidence type="ECO:0000256" key="4">
    <source>
        <dbReference type="PROSITE-ProRule" id="PRU00169"/>
    </source>
</evidence>
<dbReference type="InterPro" id="IPR018062">
    <property type="entry name" value="HTH_AraC-typ_CS"/>
</dbReference>
<dbReference type="Pfam" id="PF00072">
    <property type="entry name" value="Response_reg"/>
    <property type="match status" value="1"/>
</dbReference>
<dbReference type="PANTHER" id="PTHR43280">
    <property type="entry name" value="ARAC-FAMILY TRANSCRIPTIONAL REGULATOR"/>
    <property type="match status" value="1"/>
</dbReference>
<evidence type="ECO:0000313" key="7">
    <source>
        <dbReference type="EMBL" id="MBP3962702.1"/>
    </source>
</evidence>
<dbReference type="SMART" id="SM00342">
    <property type="entry name" value="HTH_ARAC"/>
    <property type="match status" value="1"/>
</dbReference>
<dbReference type="SUPFAM" id="SSF46689">
    <property type="entry name" value="Homeodomain-like"/>
    <property type="match status" value="1"/>
</dbReference>
<evidence type="ECO:0000256" key="3">
    <source>
        <dbReference type="ARBA" id="ARBA00023163"/>
    </source>
</evidence>
<evidence type="ECO:0000259" key="6">
    <source>
        <dbReference type="PROSITE" id="PS50110"/>
    </source>
</evidence>
<dbReference type="Proteomes" id="UP000673394">
    <property type="component" value="Unassembled WGS sequence"/>
</dbReference>
<keyword evidence="2" id="KW-0238">DNA-binding</keyword>
<dbReference type="SUPFAM" id="SSF52172">
    <property type="entry name" value="CheY-like"/>
    <property type="match status" value="1"/>
</dbReference>
<dbReference type="InterPro" id="IPR009057">
    <property type="entry name" value="Homeodomain-like_sf"/>
</dbReference>
<feature type="domain" description="Response regulatory" evidence="6">
    <location>
        <begin position="2"/>
        <end position="119"/>
    </location>
</feature>
<feature type="modified residue" description="4-aspartylphosphate" evidence="4">
    <location>
        <position position="54"/>
    </location>
</feature>
<reference evidence="7 8" key="1">
    <citation type="submission" date="2021-04" db="EMBL/GenBank/DDBJ databases">
        <title>Paenibacillus sp. DLE-14 whole genome sequence.</title>
        <authorList>
            <person name="Ham Y.J."/>
        </authorList>
    </citation>
    <scope>NUCLEOTIDE SEQUENCE [LARGE SCALE GENOMIC DNA]</scope>
    <source>
        <strain evidence="7 8">DLE-14</strain>
    </source>
</reference>
<organism evidence="7 8">
    <name type="scientific">Paenibacillus lignilyticus</name>
    <dbReference type="NCBI Taxonomy" id="1172615"/>
    <lineage>
        <taxon>Bacteria</taxon>
        <taxon>Bacillati</taxon>
        <taxon>Bacillota</taxon>
        <taxon>Bacilli</taxon>
        <taxon>Bacillales</taxon>
        <taxon>Paenibacillaceae</taxon>
        <taxon>Paenibacillus</taxon>
    </lineage>
</organism>
<evidence type="ECO:0000259" key="5">
    <source>
        <dbReference type="PROSITE" id="PS01124"/>
    </source>
</evidence>
<gene>
    <name evidence="7" type="ORF">I8J30_08295</name>
</gene>